<evidence type="ECO:0000313" key="2">
    <source>
        <dbReference type="Proteomes" id="UP000248916"/>
    </source>
</evidence>
<protein>
    <submittedName>
        <fullName evidence="1">Uncharacterized protein (DUF736 family)</fullName>
    </submittedName>
</protein>
<reference evidence="1 2" key="1">
    <citation type="submission" date="2018-06" db="EMBL/GenBank/DDBJ databases">
        <title>Genomic Encyclopedia of Archaeal and Bacterial Type Strains, Phase II (KMG-II): from individual species to whole genera.</title>
        <authorList>
            <person name="Goeker M."/>
        </authorList>
    </citation>
    <scope>NUCLEOTIDE SEQUENCE [LARGE SCALE GENOMIC DNA]</scope>
    <source>
        <strain evidence="1 2">DSM 22009</strain>
    </source>
</reference>
<keyword evidence="2" id="KW-1185">Reference proteome</keyword>
<evidence type="ECO:0000313" key="1">
    <source>
        <dbReference type="EMBL" id="PZX14237.1"/>
    </source>
</evidence>
<dbReference type="EMBL" id="QKZL01000015">
    <property type="protein sequence ID" value="PZX14237.1"/>
    <property type="molecule type" value="Genomic_DNA"/>
</dbReference>
<dbReference type="Pfam" id="PF05284">
    <property type="entry name" value="DUF736"/>
    <property type="match status" value="2"/>
</dbReference>
<accession>A0A2W7N7R7</accession>
<dbReference type="AlphaFoldDB" id="A0A2W7N7R7"/>
<gene>
    <name evidence="1" type="ORF">LX81_03036</name>
</gene>
<dbReference type="RefSeq" id="WP_170133971.1">
    <property type="nucleotide sequence ID" value="NZ_QKZL01000015.1"/>
</dbReference>
<dbReference type="Proteomes" id="UP000248916">
    <property type="component" value="Unassembled WGS sequence"/>
</dbReference>
<organism evidence="1 2">
    <name type="scientific">Palleronia aestuarii</name>
    <dbReference type="NCBI Taxonomy" id="568105"/>
    <lineage>
        <taxon>Bacteria</taxon>
        <taxon>Pseudomonadati</taxon>
        <taxon>Pseudomonadota</taxon>
        <taxon>Alphaproteobacteria</taxon>
        <taxon>Rhodobacterales</taxon>
        <taxon>Roseobacteraceae</taxon>
        <taxon>Palleronia</taxon>
    </lineage>
</organism>
<dbReference type="InterPro" id="IPR007948">
    <property type="entry name" value="DUF736"/>
</dbReference>
<comment type="caution">
    <text evidence="1">The sequence shown here is derived from an EMBL/GenBank/DDBJ whole genome shotgun (WGS) entry which is preliminary data.</text>
</comment>
<sequence>MITGTLTQNADARSFTATISTMMFDIARIAVVANPYKTADNHPDFQLEVRTPRGRTMRVGSMWKAVSEKSGRAYFSLAITDRMGRTWRMNAVRNEETPEGTWQIVPMTGGKSEQIALTGQLELLDDDNFAGFIGGYDFDMDFTAVENPHKTDPSHPDYHIEARSPAGVLIRMGSIWKARSERTGTAYLSIAFASPRGSQHRANAFRREDAEPGVYEIVALTGPDLAVVA</sequence>
<name>A0A2W7N7R7_9RHOB</name>
<proteinExistence type="predicted"/>